<dbReference type="EMBL" id="JANTEZ010000002">
    <property type="protein sequence ID" value="MCS5713712.1"/>
    <property type="molecule type" value="Genomic_DNA"/>
</dbReference>
<dbReference type="RefSeq" id="WP_259485260.1">
    <property type="nucleotide sequence ID" value="NZ_JANTEZ010000002.1"/>
</dbReference>
<evidence type="ECO:0000313" key="3">
    <source>
        <dbReference type="Proteomes" id="UP001165580"/>
    </source>
</evidence>
<comment type="caution">
    <text evidence="2">The sequence shown here is derived from an EMBL/GenBank/DDBJ whole genome shotgun (WGS) entry which is preliminary data.</text>
</comment>
<feature type="domain" description="DUF218" evidence="1">
    <location>
        <begin position="33"/>
        <end position="141"/>
    </location>
</feature>
<proteinExistence type="predicted"/>
<name>A0ABT2GC01_9MICO</name>
<dbReference type="Pfam" id="PF02698">
    <property type="entry name" value="DUF218"/>
    <property type="match status" value="1"/>
</dbReference>
<organism evidence="2 3">
    <name type="scientific">Herbiconiux gentiana</name>
    <dbReference type="NCBI Taxonomy" id="2970912"/>
    <lineage>
        <taxon>Bacteria</taxon>
        <taxon>Bacillati</taxon>
        <taxon>Actinomycetota</taxon>
        <taxon>Actinomycetes</taxon>
        <taxon>Micrococcales</taxon>
        <taxon>Microbacteriaceae</taxon>
        <taxon>Herbiconiux</taxon>
    </lineage>
</organism>
<protein>
    <submittedName>
        <fullName evidence="2">YdcF family protein</fullName>
    </submittedName>
</protein>
<evidence type="ECO:0000313" key="2">
    <source>
        <dbReference type="EMBL" id="MCS5713712.1"/>
    </source>
</evidence>
<dbReference type="Proteomes" id="UP001165580">
    <property type="component" value="Unassembled WGS sequence"/>
</dbReference>
<gene>
    <name evidence="2" type="ORF">NVV95_04000</name>
</gene>
<dbReference type="CDD" id="cd06259">
    <property type="entry name" value="YdcF-like"/>
    <property type="match status" value="1"/>
</dbReference>
<reference evidence="2" key="1">
    <citation type="submission" date="2022-08" db="EMBL/GenBank/DDBJ databases">
        <authorList>
            <person name="Deng Y."/>
            <person name="Han X.-F."/>
            <person name="Zhang Y.-Q."/>
        </authorList>
    </citation>
    <scope>NUCLEOTIDE SEQUENCE</scope>
    <source>
        <strain evidence="2">CPCC 205716</strain>
    </source>
</reference>
<evidence type="ECO:0000259" key="1">
    <source>
        <dbReference type="Pfam" id="PF02698"/>
    </source>
</evidence>
<accession>A0ABT2GC01</accession>
<keyword evidence="3" id="KW-1185">Reference proteome</keyword>
<sequence>MAAGIGSALVLALFVVAVRLIVFPDLSDPTKADAVLVLGPPTVQRLETAQTLMDDGLATNLVISVPEGVEDDQEHTRLRDLCLGRSDRPVECITPEPFTTQGEARLAERLMEQRGWTSLLVVTSVTHVSRAQLLFDRCLDGAARAQFVSDERDYDARRWADEFLYQSGAWLKAVLTPGC</sequence>
<dbReference type="InterPro" id="IPR003848">
    <property type="entry name" value="DUF218"/>
</dbReference>